<feature type="domain" description="Endoribonuclease L-PSP/chorismate mutase-like" evidence="1">
    <location>
        <begin position="6"/>
        <end position="140"/>
    </location>
</feature>
<protein>
    <submittedName>
        <fullName evidence="2">RidA family protein</fullName>
    </submittedName>
</protein>
<dbReference type="PANTHER" id="PTHR43760">
    <property type="entry name" value="ENDORIBONUCLEASE-RELATED"/>
    <property type="match status" value="1"/>
</dbReference>
<comment type="caution">
    <text evidence="2">The sequence shown here is derived from an EMBL/GenBank/DDBJ whole genome shotgun (WGS) entry which is preliminary data.</text>
</comment>
<reference evidence="2 3" key="1">
    <citation type="submission" date="2021-12" db="EMBL/GenBank/DDBJ databases">
        <title>Siccirubricoccus leaddurans sp. nov., a high concentration Zn2+ tolerance bacterium.</title>
        <authorList>
            <person name="Cao Y."/>
        </authorList>
    </citation>
    <scope>NUCLEOTIDE SEQUENCE [LARGE SCALE GENOMIC DNA]</scope>
    <source>
        <strain evidence="2 3">KC 17139</strain>
    </source>
</reference>
<dbReference type="PANTHER" id="PTHR43760:SF1">
    <property type="entry name" value="ENDORIBONUCLEASE L-PSP_CHORISMATE MUTASE-LIKE DOMAIN-CONTAINING PROTEIN"/>
    <property type="match status" value="1"/>
</dbReference>
<sequence>MSIAQRLATLGLTLPAPRKPAFGYVPVAVENGLAWVSGQLPWEGEGLLAQGQLGAGIDVDAGRAVARCCLLNGLAVLEQALGSLDRVKRVVKVTGFVSSAPGFYEQPAVVDGASTLLVEIFGEAGRHARSAVGVASLPRNVPVEIEFTAAIG</sequence>
<dbReference type="EMBL" id="JAFIRR010000033">
    <property type="protein sequence ID" value="MCO6415777.1"/>
    <property type="molecule type" value="Genomic_DNA"/>
</dbReference>
<accession>A0ABT1D1I4</accession>
<dbReference type="Pfam" id="PF14588">
    <property type="entry name" value="YjgF_endoribonc"/>
    <property type="match status" value="1"/>
</dbReference>
<dbReference type="Proteomes" id="UP001523392">
    <property type="component" value="Unassembled WGS sequence"/>
</dbReference>
<keyword evidence="3" id="KW-1185">Reference proteome</keyword>
<dbReference type="InterPro" id="IPR013813">
    <property type="entry name" value="Endoribo_LPSP/chorism_mut-like"/>
</dbReference>
<dbReference type="CDD" id="cd02199">
    <property type="entry name" value="YjgF_YER057c_UK114_like_1"/>
    <property type="match status" value="1"/>
</dbReference>
<evidence type="ECO:0000313" key="2">
    <source>
        <dbReference type="EMBL" id="MCO6415777.1"/>
    </source>
</evidence>
<proteinExistence type="predicted"/>
<evidence type="ECO:0000313" key="3">
    <source>
        <dbReference type="Proteomes" id="UP001523392"/>
    </source>
</evidence>
<name>A0ABT1D1I4_9PROT</name>
<dbReference type="Gene3D" id="3.30.1330.40">
    <property type="entry name" value="RutC-like"/>
    <property type="match status" value="1"/>
</dbReference>
<organism evidence="2 3">
    <name type="scientific">Siccirubricoccus soli</name>
    <dbReference type="NCBI Taxonomy" id="2899147"/>
    <lineage>
        <taxon>Bacteria</taxon>
        <taxon>Pseudomonadati</taxon>
        <taxon>Pseudomonadota</taxon>
        <taxon>Alphaproteobacteria</taxon>
        <taxon>Acetobacterales</taxon>
        <taxon>Roseomonadaceae</taxon>
        <taxon>Siccirubricoccus</taxon>
    </lineage>
</organism>
<evidence type="ECO:0000259" key="1">
    <source>
        <dbReference type="Pfam" id="PF14588"/>
    </source>
</evidence>
<dbReference type="RefSeq" id="WP_252952378.1">
    <property type="nucleotide sequence ID" value="NZ_JAFIRR010000033.1"/>
</dbReference>
<gene>
    <name evidence="2" type="ORF">JYK14_06230</name>
</gene>
<dbReference type="InterPro" id="IPR035959">
    <property type="entry name" value="RutC-like_sf"/>
</dbReference>
<dbReference type="SUPFAM" id="SSF55298">
    <property type="entry name" value="YjgF-like"/>
    <property type="match status" value="1"/>
</dbReference>